<keyword evidence="1" id="KW-0812">Transmembrane</keyword>
<dbReference type="OrthoDB" id="1495896at2"/>
<sequence>MSEFTLKGRHVAMIFGLGFGIIIAVNLTLAYNAVRTFPGLETKNSYVASQTFNADRAAQEALGWQASAVIQDDFLVLRFDTVNGPAMPTITKATLGRATHVGEDRTPVFAWDGEAYVAHVPALGAGKWDLRLEAVADDGTRYRRRFEMEHRL</sequence>
<protein>
    <submittedName>
        <fullName evidence="2">FixH protein</fullName>
    </submittedName>
</protein>
<dbReference type="EMBL" id="AQQR01000001">
    <property type="protein sequence ID" value="OWU77671.1"/>
    <property type="molecule type" value="Genomic_DNA"/>
</dbReference>
<reference evidence="2 3" key="1">
    <citation type="submission" date="2013-04" db="EMBL/GenBank/DDBJ databases">
        <title>Oceanicola sp. 22II1-22F33 Genome Sequencing.</title>
        <authorList>
            <person name="Lai Q."/>
            <person name="Li G."/>
            <person name="Shao Z."/>
        </authorList>
    </citation>
    <scope>NUCLEOTIDE SEQUENCE [LARGE SCALE GENOMIC DNA]</scope>
    <source>
        <strain evidence="2 3">22II1-22F33</strain>
    </source>
</reference>
<keyword evidence="1" id="KW-1133">Transmembrane helix</keyword>
<evidence type="ECO:0000313" key="3">
    <source>
        <dbReference type="Proteomes" id="UP000215377"/>
    </source>
</evidence>
<accession>A0A225NRW8</accession>
<feature type="transmembrane region" description="Helical" evidence="1">
    <location>
        <begin position="12"/>
        <end position="34"/>
    </location>
</feature>
<dbReference type="InterPro" id="IPR008620">
    <property type="entry name" value="FixH"/>
</dbReference>
<name>A0A225NRW8_9RHOB</name>
<dbReference type="Proteomes" id="UP000215377">
    <property type="component" value="Unassembled WGS sequence"/>
</dbReference>
<dbReference type="AlphaFoldDB" id="A0A225NRW8"/>
<dbReference type="RefSeq" id="WP_088648310.1">
    <property type="nucleotide sequence ID" value="NZ_AQQR01000001.1"/>
</dbReference>
<proteinExistence type="predicted"/>
<keyword evidence="3" id="KW-1185">Reference proteome</keyword>
<evidence type="ECO:0000256" key="1">
    <source>
        <dbReference type="SAM" id="Phobius"/>
    </source>
</evidence>
<evidence type="ECO:0000313" key="2">
    <source>
        <dbReference type="EMBL" id="OWU77671.1"/>
    </source>
</evidence>
<organism evidence="2 3">
    <name type="scientific">Marinibacterium profundimaris</name>
    <dbReference type="NCBI Taxonomy" id="1679460"/>
    <lineage>
        <taxon>Bacteria</taxon>
        <taxon>Pseudomonadati</taxon>
        <taxon>Pseudomonadota</taxon>
        <taxon>Alphaproteobacteria</taxon>
        <taxon>Rhodobacterales</taxon>
        <taxon>Paracoccaceae</taxon>
        <taxon>Marinibacterium</taxon>
    </lineage>
</organism>
<keyword evidence="1" id="KW-0472">Membrane</keyword>
<dbReference type="Pfam" id="PF05751">
    <property type="entry name" value="FixH"/>
    <property type="match status" value="1"/>
</dbReference>
<comment type="caution">
    <text evidence="2">The sequence shown here is derived from an EMBL/GenBank/DDBJ whole genome shotgun (WGS) entry which is preliminary data.</text>
</comment>
<gene>
    <name evidence="2" type="ORF">ATO3_03060</name>
</gene>